<dbReference type="InterPro" id="IPR036397">
    <property type="entry name" value="RNaseH_sf"/>
</dbReference>
<dbReference type="InterPro" id="IPR043128">
    <property type="entry name" value="Rev_trsase/Diguanyl_cyclase"/>
</dbReference>
<dbReference type="SUPFAM" id="SSF53098">
    <property type="entry name" value="Ribonuclease H-like"/>
    <property type="match status" value="1"/>
</dbReference>
<dbReference type="InterPro" id="IPR008042">
    <property type="entry name" value="Retrotrans_Pao"/>
</dbReference>
<dbReference type="PANTHER" id="PTHR47331:SF1">
    <property type="entry name" value="GAG-LIKE PROTEIN"/>
    <property type="match status" value="1"/>
</dbReference>
<feature type="domain" description="Integrase catalytic" evidence="1">
    <location>
        <begin position="1430"/>
        <end position="1619"/>
    </location>
</feature>
<name>A0AAU9TPB8_EUPED</name>
<dbReference type="Pfam" id="PF18701">
    <property type="entry name" value="DUF5641"/>
    <property type="match status" value="1"/>
</dbReference>
<dbReference type="Gene3D" id="3.30.70.270">
    <property type="match status" value="1"/>
</dbReference>
<dbReference type="InterPro" id="IPR040676">
    <property type="entry name" value="DUF5641"/>
</dbReference>
<gene>
    <name evidence="2" type="ORF">EEDITHA_LOCUS3659</name>
</gene>
<evidence type="ECO:0000313" key="3">
    <source>
        <dbReference type="Proteomes" id="UP001153954"/>
    </source>
</evidence>
<dbReference type="EMBL" id="CAKOGL010000006">
    <property type="protein sequence ID" value="CAH2087390.1"/>
    <property type="molecule type" value="Genomic_DNA"/>
</dbReference>
<dbReference type="Gene3D" id="3.30.420.10">
    <property type="entry name" value="Ribonuclease H-like superfamily/Ribonuclease H"/>
    <property type="match status" value="1"/>
</dbReference>
<dbReference type="GO" id="GO:0042575">
    <property type="term" value="C:DNA polymerase complex"/>
    <property type="evidence" value="ECO:0007669"/>
    <property type="project" value="UniProtKB-ARBA"/>
</dbReference>
<dbReference type="InterPro" id="IPR043502">
    <property type="entry name" value="DNA/RNA_pol_sf"/>
</dbReference>
<keyword evidence="3" id="KW-1185">Reference proteome</keyword>
<sequence>MTEKGSSLSNACLRELIVKRSSIKGQITKFKNYLAQVKEKGVVSNIELVELNLKLTKFESLSVKFENLQSDIEVINSESIDVELDERDNIEHDIISCIAMAKTIIDDHNIDQKDQSQCLHDHSELGIRLPQIQIEKFGGQYFRWLQFHDTYESLIHNNNRITPIQKFHYLSSYLEGDAARLISNLEVSSANYSKAWSLICERYNNKRALINHHLKSLFSIQPIMRESDKSLRFLVDQVNKDLRALASLDQPTDKWDILLIYMLSSKLDSQTLLKWEEYRNGLDDIPTLDLFNKFLNDRADVLESLNRNKIDNPMNKGSPSTSCSFVPNYNNYNKGIMNKNKYNNKNNQNTKTFAVTNQKPYRYYCVICNDDHKIYDCPVFKSKNIQERLSEVSKYKLCVNCLRQGHPVSDCRMKPCHCNKKHNSLLHNPEKEVKCNAVTNDAEFAMCFFNRFYGQALLPTTLIEVSNPITNKTTRVRALLDCGSQSSFITRSLIKKLSLNTNSIDAIRVVGIGDNALNNVIESCTVKLSSINSSYNLKLTCMVLDKIMGDISKSRINLKNLNLPQNLPLADPQFYSPGSIDLLIGSDMFWDIIGSKTRYIGDGKLKLRSSKFGWIVCGSLPSCHGNNKNHKSAQCNLALCKLSPNDIDVTILPKFWEIEDLPKRSFLSWSEEACEKHFVENTYRLESGRFCVKLPLLDTPDCLGDTYKAAKFRLMKLERRFKRNPSLKLEYTNFINEYAELGHLTESKVTKPYNSYFLCHHPVLKQNSESTRLRVVFDGSASSSSGYSLNDILMVGPNMQDNLFSILIRSRQYKYLLCGDIEKMYRQVDVHDDDRDLQLILWRENENEPIRTLRLNTVTYGTSSASFLSTRCLWQLGEEQEDVLIKTIIQRDFYVDDIITGSDDEHQLRYIKSSLTKALKNGCFNLRKFKCNLPSIFENDLENSQDNLIISESSSTLGLGWNPLNDTLHFPFENISIKDNITKRSVLSNSFKIFDPLGLLSPCIIQPKLILQRLWKNKVHWDELAPIDIQRDWQRFVQNLRHLKDFKIQRLVLINAPEIIELHSFSDASESAYGACIYMRSINTGGEIFVRLLCSKSRVAPLKSMTIPRLELCAALLAARLTASVLESLRYKPSSIYHWCDSSVVISWINSDISKLKTFVANRVGEILENTKAASWRYVNTKSNPADLISRGVDAGKLLKTNLWWSGPDFLSKNEAEWPKLNNKIIATIDLPEIKSNLVVLTALDIDFERFSKLDRIVRSFAYVNRFISNLKNKNVKNKNILSLDELNKSFKLLCIVAQQQSFPTEYNMLVKGKDLSSKSKLLSLSPFLDEDKVIRVGGRLDNSNYSFEKKHPILLHSAHHLTKLYFEKEHFKNMHAGPQLLLACVRETVWAIGGRQLARRTVNRCIVCRRVRGSTLNPKMGILPAQRVNPDFPFLSVGIDFAGPFYIVNRKGRGSRLLKCYMCLFICLRYKCIHLEAVSDLSKDAFIMTLKRFISRRGKPAEIFCDNGRNFVAAAKELTTFLKHNEDSFSHFANQEKIKFHFTPTYAPHFGGIWEAGVKSAKFHLRRVIGNCHLTFEEILTLFAQVESILNSRPLYPLSSSPDDFLSLTPGHFLIGRALNALPSKCLDSIKETNLRRYERLEKIRQHFWNRWQKEYVAELQQRTKWKTNLGKLKIGDLVLLQEDHVPPLNWRLGRVKGLFPGPDNISRVADVDTIRGCVRRPLVRLCPIVAEEELHG</sequence>
<reference evidence="2" key="1">
    <citation type="submission" date="2022-03" db="EMBL/GenBank/DDBJ databases">
        <authorList>
            <person name="Tunstrom K."/>
        </authorList>
    </citation>
    <scope>NUCLEOTIDE SEQUENCE</scope>
</reference>
<dbReference type="GO" id="GO:0015074">
    <property type="term" value="P:DNA integration"/>
    <property type="evidence" value="ECO:0007669"/>
    <property type="project" value="InterPro"/>
</dbReference>
<organism evidence="2 3">
    <name type="scientific">Euphydryas editha</name>
    <name type="common">Edith's checkerspot</name>
    <dbReference type="NCBI Taxonomy" id="104508"/>
    <lineage>
        <taxon>Eukaryota</taxon>
        <taxon>Metazoa</taxon>
        <taxon>Ecdysozoa</taxon>
        <taxon>Arthropoda</taxon>
        <taxon>Hexapoda</taxon>
        <taxon>Insecta</taxon>
        <taxon>Pterygota</taxon>
        <taxon>Neoptera</taxon>
        <taxon>Endopterygota</taxon>
        <taxon>Lepidoptera</taxon>
        <taxon>Glossata</taxon>
        <taxon>Ditrysia</taxon>
        <taxon>Papilionoidea</taxon>
        <taxon>Nymphalidae</taxon>
        <taxon>Nymphalinae</taxon>
        <taxon>Euphydryas</taxon>
    </lineage>
</organism>
<dbReference type="PANTHER" id="PTHR47331">
    <property type="entry name" value="PHD-TYPE DOMAIN-CONTAINING PROTEIN"/>
    <property type="match status" value="1"/>
</dbReference>
<dbReference type="InterPro" id="IPR005312">
    <property type="entry name" value="DUF1759"/>
</dbReference>
<dbReference type="GO" id="GO:0071897">
    <property type="term" value="P:DNA biosynthetic process"/>
    <property type="evidence" value="ECO:0007669"/>
    <property type="project" value="UniProtKB-ARBA"/>
</dbReference>
<accession>A0AAU9TPB8</accession>
<comment type="caution">
    <text evidence="2">The sequence shown here is derived from an EMBL/GenBank/DDBJ whole genome shotgun (WGS) entry which is preliminary data.</text>
</comment>
<evidence type="ECO:0000259" key="1">
    <source>
        <dbReference type="PROSITE" id="PS50994"/>
    </source>
</evidence>
<dbReference type="InterPro" id="IPR001584">
    <property type="entry name" value="Integrase_cat-core"/>
</dbReference>
<dbReference type="PROSITE" id="PS50994">
    <property type="entry name" value="INTEGRASE"/>
    <property type="match status" value="1"/>
</dbReference>
<dbReference type="InterPro" id="IPR021109">
    <property type="entry name" value="Peptidase_aspartic_dom_sf"/>
</dbReference>
<dbReference type="InterPro" id="IPR012337">
    <property type="entry name" value="RNaseH-like_sf"/>
</dbReference>
<protein>
    <recommendedName>
        <fullName evidence="1">Integrase catalytic domain-containing protein</fullName>
    </recommendedName>
</protein>
<evidence type="ECO:0000313" key="2">
    <source>
        <dbReference type="EMBL" id="CAH2087390.1"/>
    </source>
</evidence>
<proteinExistence type="predicted"/>
<dbReference type="Proteomes" id="UP001153954">
    <property type="component" value="Unassembled WGS sequence"/>
</dbReference>
<dbReference type="Gene3D" id="3.10.10.10">
    <property type="entry name" value="HIV Type 1 Reverse Transcriptase, subunit A, domain 1"/>
    <property type="match status" value="1"/>
</dbReference>
<dbReference type="Pfam" id="PF03564">
    <property type="entry name" value="DUF1759"/>
    <property type="match status" value="1"/>
</dbReference>
<dbReference type="SUPFAM" id="SSF56672">
    <property type="entry name" value="DNA/RNA polymerases"/>
    <property type="match status" value="1"/>
</dbReference>
<dbReference type="Gene3D" id="2.40.70.10">
    <property type="entry name" value="Acid Proteases"/>
    <property type="match status" value="1"/>
</dbReference>
<dbReference type="Pfam" id="PF05380">
    <property type="entry name" value="Peptidase_A17"/>
    <property type="match status" value="1"/>
</dbReference>
<dbReference type="GO" id="GO:0003676">
    <property type="term" value="F:nucleic acid binding"/>
    <property type="evidence" value="ECO:0007669"/>
    <property type="project" value="InterPro"/>
</dbReference>